<dbReference type="AlphaFoldDB" id="A0A285QXA6"/>
<evidence type="ECO:0000313" key="1">
    <source>
        <dbReference type="EMBL" id="SOB86553.1"/>
    </source>
</evidence>
<protein>
    <submittedName>
        <fullName evidence="1">Uncharacterized protein</fullName>
    </submittedName>
</protein>
<sequence length="41" mass="4291">MSDAPGLDSGTYHMGTGDFEMASLVLSEPAAKARLQSAMFV</sequence>
<name>A0A285QXA6_9SPHN</name>
<evidence type="ECO:0000313" key="2">
    <source>
        <dbReference type="Proteomes" id="UP000219494"/>
    </source>
</evidence>
<organism evidence="1 2">
    <name type="scientific">Sphingomonas guangdongensis</name>
    <dbReference type="NCBI Taxonomy" id="1141890"/>
    <lineage>
        <taxon>Bacteria</taxon>
        <taxon>Pseudomonadati</taxon>
        <taxon>Pseudomonadota</taxon>
        <taxon>Alphaproteobacteria</taxon>
        <taxon>Sphingomonadales</taxon>
        <taxon>Sphingomonadaceae</taxon>
        <taxon>Sphingomonas</taxon>
    </lineage>
</organism>
<gene>
    <name evidence="1" type="ORF">SAMN06297144_1659</name>
</gene>
<reference evidence="1 2" key="1">
    <citation type="submission" date="2017-07" db="EMBL/GenBank/DDBJ databases">
        <authorList>
            <person name="Sun Z.S."/>
            <person name="Albrecht U."/>
            <person name="Echele G."/>
            <person name="Lee C.C."/>
        </authorList>
    </citation>
    <scope>NUCLEOTIDE SEQUENCE [LARGE SCALE GENOMIC DNA]</scope>
    <source>
        <strain evidence="1 2">CGMCC 1.12672</strain>
    </source>
</reference>
<dbReference type="EMBL" id="OBMI01000002">
    <property type="protein sequence ID" value="SOB86553.1"/>
    <property type="molecule type" value="Genomic_DNA"/>
</dbReference>
<keyword evidence="2" id="KW-1185">Reference proteome</keyword>
<accession>A0A285QXA6</accession>
<dbReference type="Proteomes" id="UP000219494">
    <property type="component" value="Unassembled WGS sequence"/>
</dbReference>
<proteinExistence type="predicted"/>